<dbReference type="InterPro" id="IPR006474">
    <property type="entry name" value="Helicase_Cas3_CRISPR-ass_core"/>
</dbReference>
<keyword evidence="13" id="KW-1185">Reference proteome</keyword>
<evidence type="ECO:0000256" key="2">
    <source>
        <dbReference type="ARBA" id="ARBA00009046"/>
    </source>
</evidence>
<evidence type="ECO:0000256" key="6">
    <source>
        <dbReference type="ARBA" id="ARBA00022801"/>
    </source>
</evidence>
<accession>A0ABV6TGB7</accession>
<dbReference type="PROSITE" id="PS51643">
    <property type="entry name" value="HD_CAS3"/>
    <property type="match status" value="1"/>
</dbReference>
<keyword evidence="4" id="KW-0479">Metal-binding</keyword>
<comment type="caution">
    <text evidence="12">The sequence shown here is derived from an EMBL/GenBank/DDBJ whole genome shotgun (WGS) entry which is preliminary data.</text>
</comment>
<evidence type="ECO:0000256" key="3">
    <source>
        <dbReference type="ARBA" id="ARBA00022722"/>
    </source>
</evidence>
<evidence type="ECO:0000256" key="10">
    <source>
        <dbReference type="SAM" id="MobiDB-lite"/>
    </source>
</evidence>
<evidence type="ECO:0000259" key="11">
    <source>
        <dbReference type="PROSITE" id="PS51643"/>
    </source>
</evidence>
<dbReference type="NCBIfam" id="TIGR01587">
    <property type="entry name" value="cas3_core"/>
    <property type="match status" value="1"/>
</dbReference>
<dbReference type="Pfam" id="PF22590">
    <property type="entry name" value="Cas3-like_C_2"/>
    <property type="match status" value="1"/>
</dbReference>
<dbReference type="SUPFAM" id="SSF52540">
    <property type="entry name" value="P-loop containing nucleoside triphosphate hydrolases"/>
    <property type="match status" value="1"/>
</dbReference>
<keyword evidence="8" id="KW-0067">ATP-binding</keyword>
<evidence type="ECO:0000313" key="13">
    <source>
        <dbReference type="Proteomes" id="UP001589887"/>
    </source>
</evidence>
<dbReference type="SMART" id="SM00487">
    <property type="entry name" value="DEXDc"/>
    <property type="match status" value="1"/>
</dbReference>
<keyword evidence="5" id="KW-0547">Nucleotide-binding</keyword>
<evidence type="ECO:0000256" key="5">
    <source>
        <dbReference type="ARBA" id="ARBA00022741"/>
    </source>
</evidence>
<evidence type="ECO:0000256" key="7">
    <source>
        <dbReference type="ARBA" id="ARBA00022806"/>
    </source>
</evidence>
<keyword evidence="9" id="KW-0051">Antiviral defense</keyword>
<name>A0ABV6TGB7_9ACTN</name>
<dbReference type="InterPro" id="IPR027417">
    <property type="entry name" value="P-loop_NTPase"/>
</dbReference>
<evidence type="ECO:0000256" key="8">
    <source>
        <dbReference type="ARBA" id="ARBA00022840"/>
    </source>
</evidence>
<dbReference type="CDD" id="cd17930">
    <property type="entry name" value="DEXHc_cas3"/>
    <property type="match status" value="1"/>
</dbReference>
<sequence>MNSPCWLWIWGKTDLNGISRARGGPAWNPLLAHCLDTAAVCGALFDHYLAANVRARLADAFGSGNAALARKHLMLLAALHDMPGKAHPGNQLRFPDGTDRHDPQLRTAGQQWLAQARAAGLLLDSPLRRPHAHVTARYLPALLGCRCTTCLTTLPDAPPVRGPRHEALHDVARLLGGHHGHLPDDSRIARANCTLTAHWHHCHHQLLAELARLIDVDVTAIPGHLDLTRPSALPLFAGLVVHSDWLASDESRFPYRTLETPTDHWWDTAQQQAAACIRDRYLTRWEPDEAPWHILMPHAPQPRPAQQLLMDHPPTGPVMVIAESGTGAGKTEQALWLTHHLARTCGYHGAYIAQATRAASEQLLTRVRTFLDHAPSRNPHVSLALVHGTASISAAARELALPQPGTADLAGLINLDDCDDGDTRAVLDTWFLDRGRGLLSVWGIGTVDQIALAAQRSRHWFLRLYALANKTVVIDEAHAYQPYQQRLLDAAIAWLADAGASIVILSATLPASIRNSLTTAWCTGHQTTLNGTPTGPITVIDSTGNHRTLTPPPLPHAPNQRTRLHLRPDPGPDLLAAHLLATHQHGATGVIRDRVDTSIDLYRAATRLAEDGAHGWEPGQILLLHARFFERDRARHERTLITKLGPHPDPDRRATAPNPHRPDRFLLIGTPVLEQSLDYDLDNLYADLTPLHLLFQSRGRLYRHLLNHPHAHDEIPDLQLLWTPDDDHLPHLPGAHGHALDPFEAYLRTATWHALHRRARATRPAGAHPDTLSPLHLTPDHLPLLLREIFDLAPPHGSKPIHHRLRSLHAARQRRLAKEAEQAEERVLTPFLDISDITTPLPTPAELLVSGSSHGDPDDPDHQPHLAALSRLGERTVSIIGLYQQPTGERSWDPEGTFPADLTPYHPHIHPDSQRHQQRELLLNTVRLRASWFLGKQALPDPATWAIPHAPALKSQPVLLLTPQGQPVDNRLAHKLTYSPDTGLSRT</sequence>
<dbReference type="InterPro" id="IPR038257">
    <property type="entry name" value="CRISPR-assoc_Cas3_HD_sf"/>
</dbReference>
<evidence type="ECO:0000256" key="1">
    <source>
        <dbReference type="ARBA" id="ARBA00006847"/>
    </source>
</evidence>
<dbReference type="Gene3D" id="1.10.3210.30">
    <property type="match status" value="1"/>
</dbReference>
<reference evidence="12 13" key="1">
    <citation type="submission" date="2024-09" db="EMBL/GenBank/DDBJ databases">
        <authorList>
            <person name="Sun Q."/>
            <person name="Mori K."/>
        </authorList>
    </citation>
    <scope>NUCLEOTIDE SEQUENCE [LARGE SCALE GENOMIC DNA]</scope>
    <source>
        <strain evidence="12 13">JCM 4557</strain>
    </source>
</reference>
<keyword evidence="3" id="KW-0540">Nuclease</keyword>
<dbReference type="Gene3D" id="3.40.50.300">
    <property type="entry name" value="P-loop containing nucleotide triphosphate hydrolases"/>
    <property type="match status" value="1"/>
</dbReference>
<dbReference type="CDD" id="cd09641">
    <property type="entry name" value="Cas3''_I"/>
    <property type="match status" value="1"/>
</dbReference>
<feature type="domain" description="HD Cas3-type" evidence="11">
    <location>
        <begin position="23"/>
        <end position="246"/>
    </location>
</feature>
<protein>
    <submittedName>
        <fullName evidence="12">CRISPR-associated helicase Cas3</fullName>
    </submittedName>
</protein>
<organism evidence="12 13">
    <name type="scientific">Streptomyces noboritoensis</name>
    <dbReference type="NCBI Taxonomy" id="67337"/>
    <lineage>
        <taxon>Bacteria</taxon>
        <taxon>Bacillati</taxon>
        <taxon>Actinomycetota</taxon>
        <taxon>Actinomycetes</taxon>
        <taxon>Kitasatosporales</taxon>
        <taxon>Streptomycetaceae</taxon>
        <taxon>Streptomyces</taxon>
    </lineage>
</organism>
<dbReference type="RefSeq" id="WP_394317279.1">
    <property type="nucleotide sequence ID" value="NZ_JBHMQV010000007.1"/>
</dbReference>
<evidence type="ECO:0000313" key="12">
    <source>
        <dbReference type="EMBL" id="MFC0843525.1"/>
    </source>
</evidence>
<keyword evidence="7" id="KW-0347">Helicase</keyword>
<proteinExistence type="inferred from homology"/>
<keyword evidence="6" id="KW-0378">Hydrolase</keyword>
<evidence type="ECO:0000256" key="4">
    <source>
        <dbReference type="ARBA" id="ARBA00022723"/>
    </source>
</evidence>
<dbReference type="InterPro" id="IPR054712">
    <property type="entry name" value="Cas3-like_dom"/>
</dbReference>
<dbReference type="Pfam" id="PF18019">
    <property type="entry name" value="Cas3_HD"/>
    <property type="match status" value="1"/>
</dbReference>
<feature type="region of interest" description="Disordered" evidence="10">
    <location>
        <begin position="642"/>
        <end position="661"/>
    </location>
</feature>
<dbReference type="NCBIfam" id="TIGR01596">
    <property type="entry name" value="cas3_HD"/>
    <property type="match status" value="1"/>
</dbReference>
<dbReference type="InterPro" id="IPR006483">
    <property type="entry name" value="CRISPR-assoc_Cas3_HD"/>
</dbReference>
<gene>
    <name evidence="12" type="primary">cas3</name>
    <name evidence="12" type="ORF">ACFH04_07220</name>
</gene>
<evidence type="ECO:0000256" key="9">
    <source>
        <dbReference type="ARBA" id="ARBA00023118"/>
    </source>
</evidence>
<dbReference type="Proteomes" id="UP001589887">
    <property type="component" value="Unassembled WGS sequence"/>
</dbReference>
<dbReference type="InterPro" id="IPR014001">
    <property type="entry name" value="Helicase_ATP-bd"/>
</dbReference>
<comment type="similarity">
    <text evidence="1">In the N-terminal section; belongs to the CRISPR-associated nuclease Cas3-HD family.</text>
</comment>
<dbReference type="EMBL" id="JBHMQV010000007">
    <property type="protein sequence ID" value="MFC0843525.1"/>
    <property type="molecule type" value="Genomic_DNA"/>
</dbReference>
<comment type="similarity">
    <text evidence="2">In the central section; belongs to the CRISPR-associated helicase Cas3 family.</text>
</comment>